<comment type="caution">
    <text evidence="5">The sequence shown here is derived from an EMBL/GenBank/DDBJ whole genome shotgun (WGS) entry which is preliminary data.</text>
</comment>
<dbReference type="Gene3D" id="1.10.10.60">
    <property type="entry name" value="Homeodomain-like"/>
    <property type="match status" value="2"/>
</dbReference>
<dbReference type="Pfam" id="PF02311">
    <property type="entry name" value="AraC_binding"/>
    <property type="match status" value="1"/>
</dbReference>
<evidence type="ECO:0000313" key="6">
    <source>
        <dbReference type="Proteomes" id="UP001589619"/>
    </source>
</evidence>
<evidence type="ECO:0000313" key="5">
    <source>
        <dbReference type="EMBL" id="MFB9752088.1"/>
    </source>
</evidence>
<dbReference type="InterPro" id="IPR003313">
    <property type="entry name" value="AraC-bd"/>
</dbReference>
<evidence type="ECO:0000259" key="4">
    <source>
        <dbReference type="PROSITE" id="PS01124"/>
    </source>
</evidence>
<dbReference type="EMBL" id="JBHMAG010000009">
    <property type="protein sequence ID" value="MFB9752088.1"/>
    <property type="molecule type" value="Genomic_DNA"/>
</dbReference>
<dbReference type="SMART" id="SM00342">
    <property type="entry name" value="HTH_ARAC"/>
    <property type="match status" value="1"/>
</dbReference>
<evidence type="ECO:0000256" key="3">
    <source>
        <dbReference type="ARBA" id="ARBA00023163"/>
    </source>
</evidence>
<organism evidence="5 6">
    <name type="scientific">Paenibacillus hodogayensis</name>
    <dbReference type="NCBI Taxonomy" id="279208"/>
    <lineage>
        <taxon>Bacteria</taxon>
        <taxon>Bacillati</taxon>
        <taxon>Bacillota</taxon>
        <taxon>Bacilli</taxon>
        <taxon>Bacillales</taxon>
        <taxon>Paenibacillaceae</taxon>
        <taxon>Paenibacillus</taxon>
    </lineage>
</organism>
<dbReference type="Gene3D" id="2.60.120.280">
    <property type="entry name" value="Regulatory protein AraC"/>
    <property type="match status" value="1"/>
</dbReference>
<dbReference type="RefSeq" id="WP_344910782.1">
    <property type="nucleotide sequence ID" value="NZ_BAAAYO010000010.1"/>
</dbReference>
<protein>
    <submittedName>
        <fullName evidence="5">AraC family transcriptional regulator</fullName>
    </submittedName>
</protein>
<dbReference type="Pfam" id="PF12833">
    <property type="entry name" value="HTH_18"/>
    <property type="match status" value="1"/>
</dbReference>
<name>A0ABV5VV03_9BACL</name>
<dbReference type="PROSITE" id="PS00041">
    <property type="entry name" value="HTH_ARAC_FAMILY_1"/>
    <property type="match status" value="1"/>
</dbReference>
<dbReference type="InterPro" id="IPR037923">
    <property type="entry name" value="HTH-like"/>
</dbReference>
<dbReference type="PANTHER" id="PTHR43280">
    <property type="entry name" value="ARAC-FAMILY TRANSCRIPTIONAL REGULATOR"/>
    <property type="match status" value="1"/>
</dbReference>
<sequence>MTDPHIPILPLRTNLHRPAESDIPFGVYTVGTERQTAITRMKGFSADQLHVTFSGTGIFRPLGQDNWDMIEPNTLLYIPAGFPHEYVPQSAEPWHVGYVTFIQEHVGALAGWGFGKTPYRHRLGDTDRLLALTERIWSHSGPDYDAWHSAELLFAFCLECKKQTAAAPPEAADGFVKPPRYRDSVADSAVRFLHDHLHRELTLPELAAHVGYSPKHLNRLFRQELGVTPMQYLQRIRLKTAALLLEEQPGLNVRQIAAHIGMEPDYLTRLFRRFYGLTPSEARARKQPGE</sequence>
<keyword evidence="1" id="KW-0805">Transcription regulation</keyword>
<dbReference type="InterPro" id="IPR009057">
    <property type="entry name" value="Homeodomain-like_sf"/>
</dbReference>
<keyword evidence="2" id="KW-0238">DNA-binding</keyword>
<dbReference type="InterPro" id="IPR018062">
    <property type="entry name" value="HTH_AraC-typ_CS"/>
</dbReference>
<dbReference type="Proteomes" id="UP001589619">
    <property type="component" value="Unassembled WGS sequence"/>
</dbReference>
<proteinExistence type="predicted"/>
<keyword evidence="3" id="KW-0804">Transcription</keyword>
<dbReference type="InterPro" id="IPR018060">
    <property type="entry name" value="HTH_AraC"/>
</dbReference>
<keyword evidence="6" id="KW-1185">Reference proteome</keyword>
<evidence type="ECO:0000256" key="1">
    <source>
        <dbReference type="ARBA" id="ARBA00023015"/>
    </source>
</evidence>
<evidence type="ECO:0000256" key="2">
    <source>
        <dbReference type="ARBA" id="ARBA00023125"/>
    </source>
</evidence>
<dbReference type="SUPFAM" id="SSF51215">
    <property type="entry name" value="Regulatory protein AraC"/>
    <property type="match status" value="1"/>
</dbReference>
<feature type="domain" description="HTH araC/xylS-type" evidence="4">
    <location>
        <begin position="187"/>
        <end position="285"/>
    </location>
</feature>
<reference evidence="5 6" key="1">
    <citation type="submission" date="2024-09" db="EMBL/GenBank/DDBJ databases">
        <authorList>
            <person name="Sun Q."/>
            <person name="Mori K."/>
        </authorList>
    </citation>
    <scope>NUCLEOTIDE SEQUENCE [LARGE SCALE GENOMIC DNA]</scope>
    <source>
        <strain evidence="5 6">JCM 12520</strain>
    </source>
</reference>
<gene>
    <name evidence="5" type="ORF">ACFFNY_11025</name>
</gene>
<dbReference type="SUPFAM" id="SSF46689">
    <property type="entry name" value="Homeodomain-like"/>
    <property type="match status" value="2"/>
</dbReference>
<dbReference type="PROSITE" id="PS01124">
    <property type="entry name" value="HTH_ARAC_FAMILY_2"/>
    <property type="match status" value="1"/>
</dbReference>
<dbReference type="PANTHER" id="PTHR43280:SF2">
    <property type="entry name" value="HTH-TYPE TRANSCRIPTIONAL REGULATOR EXSA"/>
    <property type="match status" value="1"/>
</dbReference>
<accession>A0ABV5VV03</accession>